<evidence type="ECO:0008006" key="4">
    <source>
        <dbReference type="Google" id="ProtNLM"/>
    </source>
</evidence>
<dbReference type="EMBL" id="JBFDAA010000002">
    <property type="protein sequence ID" value="KAL1140035.1"/>
    <property type="molecule type" value="Genomic_DNA"/>
</dbReference>
<feature type="region of interest" description="Disordered" evidence="1">
    <location>
        <begin position="1"/>
        <end position="26"/>
    </location>
</feature>
<organism evidence="2 3">
    <name type="scientific">Ranatra chinensis</name>
    <dbReference type="NCBI Taxonomy" id="642074"/>
    <lineage>
        <taxon>Eukaryota</taxon>
        <taxon>Metazoa</taxon>
        <taxon>Ecdysozoa</taxon>
        <taxon>Arthropoda</taxon>
        <taxon>Hexapoda</taxon>
        <taxon>Insecta</taxon>
        <taxon>Pterygota</taxon>
        <taxon>Neoptera</taxon>
        <taxon>Paraneoptera</taxon>
        <taxon>Hemiptera</taxon>
        <taxon>Heteroptera</taxon>
        <taxon>Panheteroptera</taxon>
        <taxon>Nepomorpha</taxon>
        <taxon>Nepidae</taxon>
        <taxon>Ranatrinae</taxon>
        <taxon>Ranatra</taxon>
    </lineage>
</organism>
<proteinExistence type="predicted"/>
<feature type="region of interest" description="Disordered" evidence="1">
    <location>
        <begin position="328"/>
        <end position="396"/>
    </location>
</feature>
<reference evidence="2 3" key="1">
    <citation type="submission" date="2024-07" db="EMBL/GenBank/DDBJ databases">
        <title>Chromosome-level genome assembly of the water stick insect Ranatra chinensis (Heteroptera: Nepidae).</title>
        <authorList>
            <person name="Liu X."/>
        </authorList>
    </citation>
    <scope>NUCLEOTIDE SEQUENCE [LARGE SCALE GENOMIC DNA]</scope>
    <source>
        <strain evidence="2">Cailab_2021Rc</strain>
        <tissue evidence="2">Muscle</tissue>
    </source>
</reference>
<feature type="compositionally biased region" description="Basic and acidic residues" evidence="1">
    <location>
        <begin position="13"/>
        <end position="26"/>
    </location>
</feature>
<evidence type="ECO:0000313" key="2">
    <source>
        <dbReference type="EMBL" id="KAL1140035.1"/>
    </source>
</evidence>
<gene>
    <name evidence="2" type="ORF">AAG570_007012</name>
</gene>
<comment type="caution">
    <text evidence="2">The sequence shown here is derived from an EMBL/GenBank/DDBJ whole genome shotgun (WGS) entry which is preliminary data.</text>
</comment>
<keyword evidence="3" id="KW-1185">Reference proteome</keyword>
<accession>A0ABD0YVZ7</accession>
<name>A0ABD0YVZ7_9HEMI</name>
<evidence type="ECO:0000313" key="3">
    <source>
        <dbReference type="Proteomes" id="UP001558652"/>
    </source>
</evidence>
<evidence type="ECO:0000256" key="1">
    <source>
        <dbReference type="SAM" id="MobiDB-lite"/>
    </source>
</evidence>
<dbReference type="AlphaFoldDB" id="A0ABD0YVZ7"/>
<dbReference type="Proteomes" id="UP001558652">
    <property type="component" value="Unassembled WGS sequence"/>
</dbReference>
<protein>
    <recommendedName>
        <fullName evidence="4">Reverse transcriptase domain-containing protein</fullName>
    </recommendedName>
</protein>
<feature type="compositionally biased region" description="Basic and acidic residues" evidence="1">
    <location>
        <begin position="374"/>
        <end position="396"/>
    </location>
</feature>
<sequence length="396" mass="44044">MASKHRNMFQKNKTQETTENGRSDEEKAETFASHLAFDQVWYPDLLFTLKRILPSAYYLILQSYLTNRYSVVCHGDKLSGYIRIKASVPQGSVPGPLLHLVCTADIPTQTSTHMATFAGDISVLSNSNELRARNDRPCRIYSVTKIQWIRQGQQALQTNRQAAGWGELSLPPCNRNTNRLQNPDGTWAKSDSEIANLFGTHLSNIFVPHPDNPDPIHTRTVLNDLDSPLPMSVPPPAFSPSEVKYAISKLPTKKVPGFDLITSTILRQNSHSTIQQCQRVVDNIASCLEQKQYCSAAFLDVAQAFDREVIRLHRVRCLHHPGLNSAEGGIGGWESLPSPNDPGTVGRAAIPTSTDASTSRRRDSGYSTTARKARTSEDRYTREIGKAAKLNETERC</sequence>